<dbReference type="RefSeq" id="XP_031614193.1">
    <property type="nucleotide sequence ID" value="XM_031758333.2"/>
</dbReference>
<dbReference type="GO" id="GO:0006629">
    <property type="term" value="P:lipid metabolic process"/>
    <property type="evidence" value="ECO:0007669"/>
    <property type="project" value="InterPro"/>
</dbReference>
<dbReference type="PANTHER" id="PTHR15541:SF2">
    <property type="entry name" value="GRANULYSIN"/>
    <property type="match status" value="1"/>
</dbReference>
<dbReference type="Pfam" id="PF05184">
    <property type="entry name" value="SapB_1"/>
    <property type="match status" value="1"/>
</dbReference>
<dbReference type="KEGG" id="oau:116334800"/>
<evidence type="ECO:0000259" key="4">
    <source>
        <dbReference type="PROSITE" id="PS50015"/>
    </source>
</evidence>
<dbReference type="Ensembl" id="ENSOABT00000079052.1">
    <property type="protein sequence ID" value="ENSOABP00000064402.1"/>
    <property type="gene ID" value="ENSOABG00000035113.1"/>
</dbReference>
<reference evidence="5" key="2">
    <citation type="submission" date="2025-08" db="UniProtKB">
        <authorList>
            <consortium name="Ensembl"/>
        </authorList>
    </citation>
    <scope>IDENTIFICATION</scope>
</reference>
<accession>A0AAZ1X9M4</accession>
<proteinExistence type="predicted"/>
<feature type="region of interest" description="Disordered" evidence="2">
    <location>
        <begin position="23"/>
        <end position="49"/>
    </location>
</feature>
<reference evidence="5" key="3">
    <citation type="submission" date="2025-09" db="UniProtKB">
        <authorList>
            <consortium name="Ensembl"/>
        </authorList>
    </citation>
    <scope>IDENTIFICATION</scope>
</reference>
<protein>
    <recommendedName>
        <fullName evidence="4">Saposin B-type domain-containing protein</fullName>
    </recommendedName>
</protein>
<keyword evidence="3" id="KW-0732">Signal</keyword>
<dbReference type="GO" id="GO:0061844">
    <property type="term" value="P:antimicrobial humoral immune response mediated by antimicrobial peptide"/>
    <property type="evidence" value="ECO:0007669"/>
    <property type="project" value="TreeGrafter"/>
</dbReference>
<evidence type="ECO:0000256" key="2">
    <source>
        <dbReference type="SAM" id="MobiDB-lite"/>
    </source>
</evidence>
<dbReference type="PROSITE" id="PS50015">
    <property type="entry name" value="SAP_B"/>
    <property type="match status" value="1"/>
</dbReference>
<dbReference type="GeneID" id="116334800"/>
<keyword evidence="1" id="KW-1015">Disulfide bond</keyword>
<reference evidence="6" key="1">
    <citation type="submission" date="2020-03" db="EMBL/GenBank/DDBJ databases">
        <title>Evolution of repeat sequences and sex chromosomes of tilapia species revealed by chromosome-level genomes.</title>
        <authorList>
            <person name="Xu L."/>
            <person name="Tao W."/>
            <person name="Wang D."/>
            <person name="Zhou Q."/>
        </authorList>
    </citation>
    <scope>NUCLEOTIDE SEQUENCE [LARGE SCALE GENOMIC DNA]</scope>
    <source>
        <strain evidence="6">Israel</strain>
    </source>
</reference>
<evidence type="ECO:0000256" key="1">
    <source>
        <dbReference type="ARBA" id="ARBA00023157"/>
    </source>
</evidence>
<feature type="signal peptide" evidence="3">
    <location>
        <begin position="1"/>
        <end position="19"/>
    </location>
</feature>
<dbReference type="GO" id="GO:0042742">
    <property type="term" value="P:defense response to bacterium"/>
    <property type="evidence" value="ECO:0007669"/>
    <property type="project" value="InterPro"/>
</dbReference>
<dbReference type="Proteomes" id="UP000472276">
    <property type="component" value="Unassembled WGS sequence"/>
</dbReference>
<evidence type="ECO:0000313" key="6">
    <source>
        <dbReference type="Proteomes" id="UP000472276"/>
    </source>
</evidence>
<feature type="domain" description="Saposin B-type" evidence="4">
    <location>
        <begin position="57"/>
        <end position="139"/>
    </location>
</feature>
<gene>
    <name evidence="5" type="primary">LOC116334800</name>
</gene>
<dbReference type="InterPro" id="IPR011001">
    <property type="entry name" value="Saposin-like"/>
</dbReference>
<dbReference type="Gene3D" id="1.10.225.10">
    <property type="entry name" value="Saposin-like"/>
    <property type="match status" value="1"/>
</dbReference>
<dbReference type="GO" id="GO:0031640">
    <property type="term" value="P:killing of cells of another organism"/>
    <property type="evidence" value="ECO:0007669"/>
    <property type="project" value="TreeGrafter"/>
</dbReference>
<evidence type="ECO:0000313" key="5">
    <source>
        <dbReference type="Ensembl" id="ENSOABP00000064402.1"/>
    </source>
</evidence>
<dbReference type="InterPro" id="IPR007856">
    <property type="entry name" value="SapB_1"/>
</dbReference>
<dbReference type="AlphaFoldDB" id="A0AAZ1X9M4"/>
<name>A0AAZ1X9M4_OREAU</name>
<dbReference type="InterPro" id="IPR038847">
    <property type="entry name" value="Granulysin-like"/>
</dbReference>
<feature type="chain" id="PRO_5044263202" description="Saposin B-type domain-containing protein" evidence="3">
    <location>
        <begin position="20"/>
        <end position="140"/>
    </location>
</feature>
<dbReference type="SMART" id="SM00741">
    <property type="entry name" value="SapB"/>
    <property type="match status" value="1"/>
</dbReference>
<sequence length="140" mass="15741">MSAAITIALLLLSTTFVESLKSRKDQTEEKHFPQKLQKHENKKGNHNKEEILSDEVFPGSCPTCKIIVSKVQKEIGNDKSKEKIRRLLDGACNKLKFSLLRSACRKILKTVKNKLINALTNGKSARTICTNLKLCKATFL</sequence>
<dbReference type="SUPFAM" id="SSF47862">
    <property type="entry name" value="Saposin"/>
    <property type="match status" value="1"/>
</dbReference>
<dbReference type="InterPro" id="IPR008139">
    <property type="entry name" value="SaposinB_dom"/>
</dbReference>
<evidence type="ECO:0000256" key="3">
    <source>
        <dbReference type="SAM" id="SignalP"/>
    </source>
</evidence>
<dbReference type="GO" id="GO:0044194">
    <property type="term" value="C:cytolytic granule"/>
    <property type="evidence" value="ECO:0007669"/>
    <property type="project" value="TreeGrafter"/>
</dbReference>
<dbReference type="PANTHER" id="PTHR15541">
    <property type="entry name" value="GRANULYSIN RELATED"/>
    <property type="match status" value="1"/>
</dbReference>
<organism evidence="5 6">
    <name type="scientific">Oreochromis aureus</name>
    <name type="common">Israeli tilapia</name>
    <name type="synonym">Chromis aureus</name>
    <dbReference type="NCBI Taxonomy" id="47969"/>
    <lineage>
        <taxon>Eukaryota</taxon>
        <taxon>Metazoa</taxon>
        <taxon>Chordata</taxon>
        <taxon>Craniata</taxon>
        <taxon>Vertebrata</taxon>
        <taxon>Euteleostomi</taxon>
        <taxon>Actinopterygii</taxon>
        <taxon>Neopterygii</taxon>
        <taxon>Teleostei</taxon>
        <taxon>Neoteleostei</taxon>
        <taxon>Acanthomorphata</taxon>
        <taxon>Ovalentaria</taxon>
        <taxon>Cichlomorphae</taxon>
        <taxon>Cichliformes</taxon>
        <taxon>Cichlidae</taxon>
        <taxon>African cichlids</taxon>
        <taxon>Pseudocrenilabrinae</taxon>
        <taxon>Oreochromini</taxon>
        <taxon>Oreochromis</taxon>
    </lineage>
</organism>
<keyword evidence="6" id="KW-1185">Reference proteome</keyword>